<evidence type="ECO:0000313" key="1">
    <source>
        <dbReference type="EMBL" id="MCI4387931.1"/>
    </source>
</evidence>
<protein>
    <submittedName>
        <fullName evidence="1">Uncharacterized protein</fullName>
    </submittedName>
</protein>
<keyword evidence="2" id="KW-1185">Reference proteome</keyword>
<proteinExistence type="predicted"/>
<evidence type="ECO:0000313" key="2">
    <source>
        <dbReference type="Proteomes" id="UP000829447"/>
    </source>
</evidence>
<accession>A0ACC5X9Y0</accession>
<dbReference type="EMBL" id="CM040470">
    <property type="protein sequence ID" value="MCI4387931.1"/>
    <property type="molecule type" value="Genomic_DNA"/>
</dbReference>
<sequence length="676" mass="76950">MMNSVWDLALGSTPVNNPGAAASRSVHVELTSQQRRLRHLRSIAARNIVNRNHSPLLDTYFTLHLCSDDRISRDFYKSEVIRDSLNPTWRSLDFAMLPDLLDTSVSCFVVRIWGGREEQYQLLIEWKVNLDGLRYTGQQIRSRCPNEIIFGLNDGYYAADLDQKENSERKKNSLLQVDQSSVRNSYSVFSLLRLHTAQKAIKQTQVTVQKIGKEIEEKLRTTAACTERKKERECMQLRIGVLRSEVERQRKALLRERETLQKERVLLQKKEEAFSCKHKSLDSERDTLTDLQKESTAKRELFLKSSAQLTFRCRQLLSELSYIYPIDTNNQSDFVICGVKLPNSEDFQAKDDGSVAVALGYTAHLVLMISCFLQIPLRYPIMHRGSRSSVRDTITDKLSEKEREFPLYPRGERFHFEYGVYLLNKNIAQLRYQHGLSTPDLRQTLPNLKHFLEHGLLVRCDRHHVSSLIPVPVRSHLSVSQVTFPVSPEADKKKRRSQKLYDPVVTPLPVATAMQEAPPDPLDVSVELEKPLEADRRAENAGTSTPEPSTEQYDPDAEKIPERDPELPGEPRESECVEENLQHPGAMNGSAGVPAGAEVCCSVEQAEEIMGTEAMGLGLGSRPDEFPCIPVEHAVAVECDDQVLGELENFQEFSKRIYALSENPSCFRRPRKNSDK</sequence>
<gene>
    <name evidence="1" type="ORF">PGIGA_G00079780</name>
</gene>
<dbReference type="Proteomes" id="UP000829447">
    <property type="component" value="Linkage Group LG17"/>
</dbReference>
<comment type="caution">
    <text evidence="1">The sequence shown here is derived from an EMBL/GenBank/DDBJ whole genome shotgun (WGS) entry which is preliminary data.</text>
</comment>
<reference evidence="1 2" key="1">
    <citation type="journal article" date="2022" name="bioRxiv">
        <title>An ancient truncated duplication of the anti-Mullerian hormone receptor type 2 gene is a potential conserved master sex determinant in the Pangasiidae catfish family.</title>
        <authorList>
            <person name="Wen M."/>
            <person name="Pan Q."/>
            <person name="Jouanno E."/>
            <person name="Montfort J."/>
            <person name="Zahm M."/>
            <person name="Cabau C."/>
            <person name="Klopp C."/>
            <person name="Iampietro C."/>
            <person name="Roques C."/>
            <person name="Bouchez O."/>
            <person name="Castinel A."/>
            <person name="Donnadieu C."/>
            <person name="Parrinello H."/>
            <person name="Poncet C."/>
            <person name="Belmonte E."/>
            <person name="Gautier V."/>
            <person name="Avarre J.-C."/>
            <person name="Dugue R."/>
            <person name="Gustiano R."/>
            <person name="Ha T.T.T."/>
            <person name="Campet M."/>
            <person name="Sriphairoj K."/>
            <person name="Ribolli J."/>
            <person name="de Almeida F.L."/>
            <person name="Desvignes T."/>
            <person name="Postlethwait J.H."/>
            <person name="Bucao C.F."/>
            <person name="Robinson-Rechavi M."/>
            <person name="Bobe J."/>
            <person name="Herpin A."/>
            <person name="Guiguen Y."/>
        </authorList>
    </citation>
    <scope>NUCLEOTIDE SEQUENCE [LARGE SCALE GENOMIC DNA]</scope>
    <source>
        <strain evidence="1">YG-Dec2019</strain>
    </source>
</reference>
<organism evidence="1 2">
    <name type="scientific">Pangasianodon gigas</name>
    <name type="common">Mekong giant catfish</name>
    <name type="synonym">Pangasius gigas</name>
    <dbReference type="NCBI Taxonomy" id="30993"/>
    <lineage>
        <taxon>Eukaryota</taxon>
        <taxon>Metazoa</taxon>
        <taxon>Chordata</taxon>
        <taxon>Craniata</taxon>
        <taxon>Vertebrata</taxon>
        <taxon>Euteleostomi</taxon>
        <taxon>Actinopterygii</taxon>
        <taxon>Neopterygii</taxon>
        <taxon>Teleostei</taxon>
        <taxon>Ostariophysi</taxon>
        <taxon>Siluriformes</taxon>
        <taxon>Pangasiidae</taxon>
        <taxon>Pangasianodon</taxon>
    </lineage>
</organism>
<name>A0ACC5X9Y0_PANGG</name>